<dbReference type="InterPro" id="IPR036390">
    <property type="entry name" value="WH_DNA-bd_sf"/>
</dbReference>
<organism evidence="1 2">
    <name type="scientific">Lysinibacillus xylanilyticus</name>
    <dbReference type="NCBI Taxonomy" id="582475"/>
    <lineage>
        <taxon>Bacteria</taxon>
        <taxon>Bacillati</taxon>
        <taxon>Bacillota</taxon>
        <taxon>Bacilli</taxon>
        <taxon>Bacillales</taxon>
        <taxon>Bacillaceae</taxon>
        <taxon>Lysinibacillus</taxon>
    </lineage>
</organism>
<comment type="caution">
    <text evidence="1">The sequence shown here is derived from an EMBL/GenBank/DDBJ whole genome shotgun (WGS) entry which is preliminary data.</text>
</comment>
<name>A0ABT4ERZ7_9BACI</name>
<sequence length="89" mass="10619">MAIHYRKINSTEQNPQALAHLDREQLAERIGHDVDTVTRMFTKLRGRKAILTTRSGYTTRYLVHPDLMFCQQQETDWTRSVRKMFEQHD</sequence>
<evidence type="ECO:0000313" key="1">
    <source>
        <dbReference type="EMBL" id="MCY9548318.1"/>
    </source>
</evidence>
<protein>
    <recommendedName>
        <fullName evidence="3">HTH crp-type domain-containing protein</fullName>
    </recommendedName>
</protein>
<accession>A0ABT4ERZ7</accession>
<reference evidence="1 2" key="1">
    <citation type="submission" date="2022-05" db="EMBL/GenBank/DDBJ databases">
        <title>Genome Sequencing of Bee-Associated Microbes.</title>
        <authorList>
            <person name="Dunlap C."/>
        </authorList>
    </citation>
    <scope>NUCLEOTIDE SEQUENCE [LARGE SCALE GENOMIC DNA]</scope>
    <source>
        <strain evidence="1 2">NRRL BD-083</strain>
    </source>
</reference>
<proteinExistence type="predicted"/>
<dbReference type="RefSeq" id="WP_268638168.1">
    <property type="nucleotide sequence ID" value="NZ_JAMDLZ010000026.1"/>
</dbReference>
<dbReference type="SUPFAM" id="SSF46785">
    <property type="entry name" value="Winged helix' DNA-binding domain"/>
    <property type="match status" value="1"/>
</dbReference>
<dbReference type="EMBL" id="JAMDLZ010000026">
    <property type="protein sequence ID" value="MCY9548318.1"/>
    <property type="molecule type" value="Genomic_DNA"/>
</dbReference>
<evidence type="ECO:0000313" key="2">
    <source>
        <dbReference type="Proteomes" id="UP001527052"/>
    </source>
</evidence>
<evidence type="ECO:0008006" key="3">
    <source>
        <dbReference type="Google" id="ProtNLM"/>
    </source>
</evidence>
<dbReference type="Proteomes" id="UP001527052">
    <property type="component" value="Unassembled WGS sequence"/>
</dbReference>
<keyword evidence="2" id="KW-1185">Reference proteome</keyword>
<gene>
    <name evidence="1" type="ORF">M5W82_15375</name>
</gene>